<reference evidence="1 2" key="1">
    <citation type="submission" date="2023-05" db="EMBL/GenBank/DDBJ databases">
        <title>B98-5 Cell Line De Novo Hybrid Assembly: An Optical Mapping Approach.</title>
        <authorList>
            <person name="Kananen K."/>
            <person name="Auerbach J.A."/>
            <person name="Kautto E."/>
            <person name="Blachly J.S."/>
        </authorList>
    </citation>
    <scope>NUCLEOTIDE SEQUENCE [LARGE SCALE GENOMIC DNA]</scope>
    <source>
        <strain evidence="1">B95-8</strain>
        <tissue evidence="1">Cell line</tissue>
    </source>
</reference>
<protein>
    <submittedName>
        <fullName evidence="1">Uncharacterized protein</fullName>
    </submittedName>
</protein>
<keyword evidence="2" id="KW-1185">Reference proteome</keyword>
<dbReference type="Proteomes" id="UP001266305">
    <property type="component" value="Unassembled WGS sequence"/>
</dbReference>
<dbReference type="EMBL" id="JASSZA010000012">
    <property type="protein sequence ID" value="KAK2097115.1"/>
    <property type="molecule type" value="Genomic_DNA"/>
</dbReference>
<organism evidence="1 2">
    <name type="scientific">Saguinus oedipus</name>
    <name type="common">Cotton-top tamarin</name>
    <name type="synonym">Oedipomidas oedipus</name>
    <dbReference type="NCBI Taxonomy" id="9490"/>
    <lineage>
        <taxon>Eukaryota</taxon>
        <taxon>Metazoa</taxon>
        <taxon>Chordata</taxon>
        <taxon>Craniata</taxon>
        <taxon>Vertebrata</taxon>
        <taxon>Euteleostomi</taxon>
        <taxon>Mammalia</taxon>
        <taxon>Eutheria</taxon>
        <taxon>Euarchontoglires</taxon>
        <taxon>Primates</taxon>
        <taxon>Haplorrhini</taxon>
        <taxon>Platyrrhini</taxon>
        <taxon>Cebidae</taxon>
        <taxon>Callitrichinae</taxon>
        <taxon>Saguinus</taxon>
    </lineage>
</organism>
<feature type="non-terminal residue" evidence="1">
    <location>
        <position position="1"/>
    </location>
</feature>
<sequence length="60" mass="6949">SPLRGRPSSLIDEENVLLCFPELSTNSQRYTRYTCNEVRTPQWTKEKDQVHLNNPSGSVR</sequence>
<evidence type="ECO:0000313" key="1">
    <source>
        <dbReference type="EMBL" id="KAK2097115.1"/>
    </source>
</evidence>
<proteinExistence type="predicted"/>
<comment type="caution">
    <text evidence="1">The sequence shown here is derived from an EMBL/GenBank/DDBJ whole genome shotgun (WGS) entry which is preliminary data.</text>
</comment>
<gene>
    <name evidence="1" type="ORF">P7K49_026149</name>
</gene>
<name>A0ABQ9UJ69_SAGOE</name>
<feature type="non-terminal residue" evidence="1">
    <location>
        <position position="60"/>
    </location>
</feature>
<evidence type="ECO:0000313" key="2">
    <source>
        <dbReference type="Proteomes" id="UP001266305"/>
    </source>
</evidence>
<accession>A0ABQ9UJ69</accession>